<dbReference type="GO" id="GO:0030395">
    <property type="term" value="F:lactose binding"/>
    <property type="evidence" value="ECO:0007669"/>
    <property type="project" value="TreeGrafter"/>
</dbReference>
<keyword evidence="6 8" id="KW-1133">Transmembrane helix</keyword>
<evidence type="ECO:0000256" key="6">
    <source>
        <dbReference type="ARBA" id="ARBA00022989"/>
    </source>
</evidence>
<proteinExistence type="predicted"/>
<evidence type="ECO:0000256" key="2">
    <source>
        <dbReference type="ARBA" id="ARBA00022448"/>
    </source>
</evidence>
<keyword evidence="2" id="KW-0813">Transport</keyword>
<evidence type="ECO:0000256" key="5">
    <source>
        <dbReference type="ARBA" id="ARBA00022692"/>
    </source>
</evidence>
<evidence type="ECO:0000313" key="11">
    <source>
        <dbReference type="Proteomes" id="UP000245362"/>
    </source>
</evidence>
<reference evidence="10 11" key="1">
    <citation type="submission" date="2018-05" db="EMBL/GenBank/DDBJ databases">
        <title>Vibrio limimaris sp. nov., isolated from marine sediment.</title>
        <authorList>
            <person name="Li C.-M."/>
        </authorList>
    </citation>
    <scope>NUCLEOTIDE SEQUENCE [LARGE SCALE GENOMIC DNA]</scope>
    <source>
        <strain evidence="10 11">E4404</strain>
    </source>
</reference>
<dbReference type="PANTHER" id="PTHR23522">
    <property type="entry name" value="BLL5896 PROTEIN"/>
    <property type="match status" value="1"/>
</dbReference>
<keyword evidence="5 8" id="KW-0812">Transmembrane</keyword>
<dbReference type="InterPro" id="IPR026032">
    <property type="entry name" value="HcaT-like"/>
</dbReference>
<feature type="transmembrane region" description="Helical" evidence="8">
    <location>
        <begin position="12"/>
        <end position="31"/>
    </location>
</feature>
<keyword evidence="4" id="KW-0997">Cell inner membrane</keyword>
<protein>
    <submittedName>
        <fullName evidence="10">3-phenylpropionate MFS transporter</fullName>
    </submittedName>
</protein>
<dbReference type="Proteomes" id="UP000245362">
    <property type="component" value="Unassembled WGS sequence"/>
</dbReference>
<dbReference type="NCBIfam" id="NF008346">
    <property type="entry name" value="PRK11128.1"/>
    <property type="match status" value="1"/>
</dbReference>
<dbReference type="OrthoDB" id="9150135at2"/>
<name>A0A2U3BAH9_9VIBR</name>
<feature type="transmembrane region" description="Helical" evidence="8">
    <location>
        <begin position="292"/>
        <end position="318"/>
    </location>
</feature>
<dbReference type="RefSeq" id="WP_109319770.1">
    <property type="nucleotide sequence ID" value="NZ_QFWT01000004.1"/>
</dbReference>
<keyword evidence="7 8" id="KW-0472">Membrane</keyword>
<dbReference type="PIRSF" id="PIRSF004925">
    <property type="entry name" value="HcaT"/>
    <property type="match status" value="1"/>
</dbReference>
<feature type="transmembrane region" description="Helical" evidence="8">
    <location>
        <begin position="330"/>
        <end position="352"/>
    </location>
</feature>
<feature type="transmembrane region" description="Helical" evidence="8">
    <location>
        <begin position="160"/>
        <end position="177"/>
    </location>
</feature>
<dbReference type="CDD" id="cd17335">
    <property type="entry name" value="MFS_MFSD6"/>
    <property type="match status" value="1"/>
</dbReference>
<evidence type="ECO:0000256" key="1">
    <source>
        <dbReference type="ARBA" id="ARBA00004429"/>
    </source>
</evidence>
<gene>
    <name evidence="10" type="ORF">DI392_09775</name>
</gene>
<dbReference type="Gene3D" id="1.20.1250.20">
    <property type="entry name" value="MFS general substrate transporter like domains"/>
    <property type="match status" value="2"/>
</dbReference>
<evidence type="ECO:0000313" key="10">
    <source>
        <dbReference type="EMBL" id="PWI33790.1"/>
    </source>
</evidence>
<feature type="transmembrane region" description="Helical" evidence="8">
    <location>
        <begin position="358"/>
        <end position="375"/>
    </location>
</feature>
<feature type="transmembrane region" description="Helical" evidence="8">
    <location>
        <begin position="270"/>
        <end position="286"/>
    </location>
</feature>
<dbReference type="InterPro" id="IPR024989">
    <property type="entry name" value="MFS_assoc_dom"/>
</dbReference>
<sequence length="391" mass="43050">MLSPSPYAWISQYFLGFFFSYGVYIPFWGLWYEGQGVSAANIGILIGVSFATRCVSNLVITPRLHKVEYLIPALRWLSLGSVLFIAFHFVLGGNFWLMLLATVLYNLCCGPAIPLSDAMANYYSKLNVLDYGRTRLWGSIAFIAGSSAVGYLVAQFGSEAIVWTALAGTAVSLLLSMRLPHPAPVSDGDETTERPKLLALLMDKEVLRFLVLVSLIQGSHATYYSFSSIYWKGAGYSEDIIGYLWSLGVIAEILLFATSKKLLAGWSMRMMFLAASLGVIVRWTLTATTTDLWALALVQMLHAVTFAIAHIAAIRYIQSVPENRMVPLQALYNAIPLGAVMALITTISGWGFERWGGSMFWGMAIMGALALFIRLEPAKTSVKTQAIKEAR</sequence>
<dbReference type="NCBIfam" id="NF037955">
    <property type="entry name" value="mfs"/>
    <property type="match status" value="1"/>
</dbReference>
<dbReference type="Pfam" id="PF12832">
    <property type="entry name" value="MFS_1_like"/>
    <property type="match status" value="1"/>
</dbReference>
<keyword evidence="3" id="KW-1003">Cell membrane</keyword>
<feature type="transmembrane region" description="Helical" evidence="8">
    <location>
        <begin position="67"/>
        <end position="89"/>
    </location>
</feature>
<feature type="transmembrane region" description="Helical" evidence="8">
    <location>
        <begin position="206"/>
        <end position="225"/>
    </location>
</feature>
<dbReference type="AlphaFoldDB" id="A0A2U3BAH9"/>
<feature type="transmembrane region" description="Helical" evidence="8">
    <location>
        <begin position="37"/>
        <end position="55"/>
    </location>
</feature>
<keyword evidence="11" id="KW-1185">Reference proteome</keyword>
<dbReference type="PANTHER" id="PTHR23522:SF10">
    <property type="entry name" value="3-PHENYLPROPIONIC ACID TRANSPORTER-RELATED"/>
    <property type="match status" value="1"/>
</dbReference>
<dbReference type="GO" id="GO:0015528">
    <property type="term" value="F:lactose:proton symporter activity"/>
    <property type="evidence" value="ECO:0007669"/>
    <property type="project" value="TreeGrafter"/>
</dbReference>
<evidence type="ECO:0000256" key="8">
    <source>
        <dbReference type="SAM" id="Phobius"/>
    </source>
</evidence>
<feature type="transmembrane region" description="Helical" evidence="8">
    <location>
        <begin position="136"/>
        <end position="154"/>
    </location>
</feature>
<feature type="transmembrane region" description="Helical" evidence="8">
    <location>
        <begin position="240"/>
        <end position="258"/>
    </location>
</feature>
<dbReference type="GO" id="GO:0005886">
    <property type="term" value="C:plasma membrane"/>
    <property type="evidence" value="ECO:0007669"/>
    <property type="project" value="UniProtKB-SubCell"/>
</dbReference>
<evidence type="ECO:0000256" key="7">
    <source>
        <dbReference type="ARBA" id="ARBA00023136"/>
    </source>
</evidence>
<dbReference type="SUPFAM" id="SSF103473">
    <property type="entry name" value="MFS general substrate transporter"/>
    <property type="match status" value="1"/>
</dbReference>
<evidence type="ECO:0000256" key="4">
    <source>
        <dbReference type="ARBA" id="ARBA00022519"/>
    </source>
</evidence>
<accession>A0A2U3BAH9</accession>
<evidence type="ECO:0000259" key="9">
    <source>
        <dbReference type="Pfam" id="PF12832"/>
    </source>
</evidence>
<organism evidence="10 11">
    <name type="scientific">Vibrio albus</name>
    <dbReference type="NCBI Taxonomy" id="2200953"/>
    <lineage>
        <taxon>Bacteria</taxon>
        <taxon>Pseudomonadati</taxon>
        <taxon>Pseudomonadota</taxon>
        <taxon>Gammaproteobacteria</taxon>
        <taxon>Vibrionales</taxon>
        <taxon>Vibrionaceae</taxon>
        <taxon>Vibrio</taxon>
    </lineage>
</organism>
<comment type="subcellular location">
    <subcellularLocation>
        <location evidence="1">Cell inner membrane</location>
        <topology evidence="1">Multi-pass membrane protein</topology>
    </subcellularLocation>
</comment>
<feature type="domain" description="Major facilitator superfamily associated" evidence="9">
    <location>
        <begin position="12"/>
        <end position="356"/>
    </location>
</feature>
<dbReference type="InterPro" id="IPR036259">
    <property type="entry name" value="MFS_trans_sf"/>
</dbReference>
<evidence type="ECO:0000256" key="3">
    <source>
        <dbReference type="ARBA" id="ARBA00022475"/>
    </source>
</evidence>
<dbReference type="EMBL" id="QFWT01000004">
    <property type="protein sequence ID" value="PWI33790.1"/>
    <property type="molecule type" value="Genomic_DNA"/>
</dbReference>
<comment type="caution">
    <text evidence="10">The sequence shown here is derived from an EMBL/GenBank/DDBJ whole genome shotgun (WGS) entry which is preliminary data.</text>
</comment>